<evidence type="ECO:0000313" key="3">
    <source>
        <dbReference type="Proteomes" id="UP000064967"/>
    </source>
</evidence>
<name>A0A0K1PMY5_9BACT</name>
<accession>A0A0K1PMY5</accession>
<feature type="compositionally biased region" description="Low complexity" evidence="1">
    <location>
        <begin position="1"/>
        <end position="13"/>
    </location>
</feature>
<reference evidence="2 3" key="1">
    <citation type="submission" date="2015-08" db="EMBL/GenBank/DDBJ databases">
        <authorList>
            <person name="Babu N.S."/>
            <person name="Beckwith C.J."/>
            <person name="Beseler K.G."/>
            <person name="Brison A."/>
            <person name="Carone J.V."/>
            <person name="Caskin T.P."/>
            <person name="Diamond M."/>
            <person name="Durham M.E."/>
            <person name="Foxe J.M."/>
            <person name="Go M."/>
            <person name="Henderson B.A."/>
            <person name="Jones I.B."/>
            <person name="McGettigan J.A."/>
            <person name="Micheletti S.J."/>
            <person name="Nasrallah M.E."/>
            <person name="Ortiz D."/>
            <person name="Piller C.R."/>
            <person name="Privatt S.R."/>
            <person name="Schneider S.L."/>
            <person name="Sharp S."/>
            <person name="Smith T.C."/>
            <person name="Stanton J.D."/>
            <person name="Ullery H.E."/>
            <person name="Wilson R.J."/>
            <person name="Serrano M.G."/>
            <person name="Buck G."/>
            <person name="Lee V."/>
            <person name="Wang Y."/>
            <person name="Carvalho R."/>
            <person name="Voegtly L."/>
            <person name="Shi R."/>
            <person name="Duckworth R."/>
            <person name="Johnson A."/>
            <person name="Loviza R."/>
            <person name="Walstead R."/>
            <person name="Shah Z."/>
            <person name="Kiflezghi M."/>
            <person name="Wade K."/>
            <person name="Ball S.L."/>
            <person name="Bradley K.W."/>
            <person name="Asai D.J."/>
            <person name="Bowman C.A."/>
            <person name="Russell D.A."/>
            <person name="Pope W.H."/>
            <person name="Jacobs-Sera D."/>
            <person name="Hendrix R.W."/>
            <person name="Hatfull G.F."/>
        </authorList>
    </citation>
    <scope>NUCLEOTIDE SEQUENCE [LARGE SCALE GENOMIC DNA]</scope>
    <source>
        <strain evidence="2 3">DSM 27648</strain>
    </source>
</reference>
<dbReference type="EMBL" id="CP012333">
    <property type="protein sequence ID" value="AKU94877.1"/>
    <property type="molecule type" value="Genomic_DNA"/>
</dbReference>
<dbReference type="STRING" id="1391654.AKJ09_01541"/>
<feature type="region of interest" description="Disordered" evidence="1">
    <location>
        <begin position="1"/>
        <end position="25"/>
    </location>
</feature>
<dbReference type="KEGG" id="llu:AKJ09_01541"/>
<evidence type="ECO:0000256" key="1">
    <source>
        <dbReference type="SAM" id="MobiDB-lite"/>
    </source>
</evidence>
<evidence type="ECO:0008006" key="4">
    <source>
        <dbReference type="Google" id="ProtNLM"/>
    </source>
</evidence>
<evidence type="ECO:0000313" key="2">
    <source>
        <dbReference type="EMBL" id="AKU94877.1"/>
    </source>
</evidence>
<dbReference type="RefSeq" id="WP_146646414.1">
    <property type="nucleotide sequence ID" value="NZ_CP012333.1"/>
</dbReference>
<keyword evidence="3" id="KW-1185">Reference proteome</keyword>
<dbReference type="PATRIC" id="fig|1391654.3.peg.1553"/>
<dbReference type="AlphaFoldDB" id="A0A0K1PMY5"/>
<organism evidence="2 3">
    <name type="scientific">Labilithrix luteola</name>
    <dbReference type="NCBI Taxonomy" id="1391654"/>
    <lineage>
        <taxon>Bacteria</taxon>
        <taxon>Pseudomonadati</taxon>
        <taxon>Myxococcota</taxon>
        <taxon>Polyangia</taxon>
        <taxon>Polyangiales</taxon>
        <taxon>Labilitrichaceae</taxon>
        <taxon>Labilithrix</taxon>
    </lineage>
</organism>
<sequence length="312" mass="32974">MAFAAAVARASEAAADDKAPTDPCTKARVRIEGQPDERWSLAIASACRRLTTATDRDPTAAVHLIPSESDLLVEVTLADGRSTIRRLRETAALEPTLDALVLLPPESNELRAKGSAAARPVAAPESETLESPETAPRSAPLRTAVDFGVELGAGVVGRTAGAQGYLSVGPEFQAFVRAERWLFGLTARWDVNQWKEGAASGFEMETVGVGVGVGRRFGIGGLDLDLGLSPRLVSETQTFESDGAENTASATDVRFGGFARLGLGRSKLRFALTLDGELSPSRIRRSIALDPALPSLPSWSAGLGIAVTWREP</sequence>
<proteinExistence type="predicted"/>
<dbReference type="Proteomes" id="UP000064967">
    <property type="component" value="Chromosome"/>
</dbReference>
<protein>
    <recommendedName>
        <fullName evidence="4">Outer membrane protein beta-barrel domain-containing protein</fullName>
    </recommendedName>
</protein>
<feature type="region of interest" description="Disordered" evidence="1">
    <location>
        <begin position="112"/>
        <end position="138"/>
    </location>
</feature>
<gene>
    <name evidence="2" type="ORF">AKJ09_01541</name>
</gene>